<protein>
    <submittedName>
        <fullName evidence="1">Uncharacterized protein</fullName>
    </submittedName>
</protein>
<reference evidence="2" key="1">
    <citation type="submission" date="2016-04" db="EMBL/GenBank/DDBJ databases">
        <authorList>
            <person name="Guldener U."/>
            <person name="Guldener U."/>
        </authorList>
    </citation>
    <scope>NUCLEOTIDE SEQUENCE [LARGE SCALE GENOMIC DNA]</scope>
    <source>
        <strain evidence="2">UB2112</strain>
    </source>
</reference>
<proteinExistence type="predicted"/>
<evidence type="ECO:0000313" key="2">
    <source>
        <dbReference type="Proteomes" id="UP000179920"/>
    </source>
</evidence>
<organism evidence="1 2">
    <name type="scientific">Ustilago bromivora</name>
    <dbReference type="NCBI Taxonomy" id="307758"/>
    <lineage>
        <taxon>Eukaryota</taxon>
        <taxon>Fungi</taxon>
        <taxon>Dikarya</taxon>
        <taxon>Basidiomycota</taxon>
        <taxon>Ustilaginomycotina</taxon>
        <taxon>Ustilaginomycetes</taxon>
        <taxon>Ustilaginales</taxon>
        <taxon>Ustilaginaceae</taxon>
        <taxon>Ustilago</taxon>
    </lineage>
</organism>
<accession>A0A1K0G6K4</accession>
<sequence>MFTNADSLLHSIIMGSFSPQLWLEYFLEQGDRPIEITADLSDWAIEKCTIHSDSKEYKLLKAMYALKWDQVGSQAYNFLTRWETHISELHAYMTKPWTLAH</sequence>
<dbReference type="EMBL" id="LT558125">
    <property type="protein sequence ID" value="SAM83162.1"/>
    <property type="molecule type" value="Genomic_DNA"/>
</dbReference>
<dbReference type="Proteomes" id="UP000179920">
    <property type="component" value="Chromosome IX"/>
</dbReference>
<name>A0A1K0G6K4_9BASI</name>
<evidence type="ECO:0000313" key="1">
    <source>
        <dbReference type="EMBL" id="SAM83162.1"/>
    </source>
</evidence>
<gene>
    <name evidence="1" type="ORF">UBRO_20741</name>
</gene>
<dbReference type="AlphaFoldDB" id="A0A1K0G6K4"/>